<dbReference type="OrthoDB" id="500858at2"/>
<proteinExistence type="predicted"/>
<reference evidence="7 8" key="1">
    <citation type="submission" date="2019-02" db="EMBL/GenBank/DDBJ databases">
        <title>Deep-cultivation of Planctomycetes and their phenomic and genomic characterization uncovers novel biology.</title>
        <authorList>
            <person name="Wiegand S."/>
            <person name="Jogler M."/>
            <person name="Boedeker C."/>
            <person name="Pinto D."/>
            <person name="Vollmers J."/>
            <person name="Rivas-Marin E."/>
            <person name="Kohn T."/>
            <person name="Peeters S.H."/>
            <person name="Heuer A."/>
            <person name="Rast P."/>
            <person name="Oberbeckmann S."/>
            <person name="Bunk B."/>
            <person name="Jeske O."/>
            <person name="Meyerdierks A."/>
            <person name="Storesund J.E."/>
            <person name="Kallscheuer N."/>
            <person name="Luecker S."/>
            <person name="Lage O.M."/>
            <person name="Pohl T."/>
            <person name="Merkel B.J."/>
            <person name="Hornburger P."/>
            <person name="Mueller R.-W."/>
            <person name="Bruemmer F."/>
            <person name="Labrenz M."/>
            <person name="Spormann A.M."/>
            <person name="Op den Camp H."/>
            <person name="Overmann J."/>
            <person name="Amann R."/>
            <person name="Jetten M.S.M."/>
            <person name="Mascher T."/>
            <person name="Medema M.H."/>
            <person name="Devos D.P."/>
            <person name="Kaster A.-K."/>
            <person name="Ovreas L."/>
            <person name="Rohde M."/>
            <person name="Galperin M.Y."/>
            <person name="Jogler C."/>
        </authorList>
    </citation>
    <scope>NUCLEOTIDE SEQUENCE [LARGE SCALE GENOMIC DNA]</scope>
    <source>
        <strain evidence="7 8">Pan189</strain>
    </source>
</reference>
<dbReference type="SMART" id="SM00220">
    <property type="entry name" value="S_TKc"/>
    <property type="match status" value="1"/>
</dbReference>
<name>A0A517R1H7_9PLAN</name>
<evidence type="ECO:0000256" key="1">
    <source>
        <dbReference type="ARBA" id="ARBA00022679"/>
    </source>
</evidence>
<dbReference type="GO" id="GO:0005524">
    <property type="term" value="F:ATP binding"/>
    <property type="evidence" value="ECO:0007669"/>
    <property type="project" value="UniProtKB-KW"/>
</dbReference>
<keyword evidence="2" id="KW-0547">Nucleotide-binding</keyword>
<feature type="domain" description="Protein kinase" evidence="6">
    <location>
        <begin position="180"/>
        <end position="478"/>
    </location>
</feature>
<keyword evidence="1 7" id="KW-0808">Transferase</keyword>
<protein>
    <submittedName>
        <fullName evidence="7">Serine/threonine-protein kinase PknD</fullName>
        <ecNumber evidence="7">2.7.11.1</ecNumber>
    </submittedName>
</protein>
<keyword evidence="4" id="KW-0067">ATP-binding</keyword>
<dbReference type="RefSeq" id="WP_145363806.1">
    <property type="nucleotide sequence ID" value="NZ_CP036268.1"/>
</dbReference>
<evidence type="ECO:0000256" key="3">
    <source>
        <dbReference type="ARBA" id="ARBA00022777"/>
    </source>
</evidence>
<dbReference type="PANTHER" id="PTHR43289">
    <property type="entry name" value="MITOGEN-ACTIVATED PROTEIN KINASE KINASE KINASE 20-RELATED"/>
    <property type="match status" value="1"/>
</dbReference>
<dbReference type="SUPFAM" id="SSF56112">
    <property type="entry name" value="Protein kinase-like (PK-like)"/>
    <property type="match status" value="1"/>
</dbReference>
<dbReference type="EMBL" id="CP036268">
    <property type="protein sequence ID" value="QDT37714.1"/>
    <property type="molecule type" value="Genomic_DNA"/>
</dbReference>
<feature type="region of interest" description="Disordered" evidence="5">
    <location>
        <begin position="1"/>
        <end position="37"/>
    </location>
</feature>
<dbReference type="InterPro" id="IPR000719">
    <property type="entry name" value="Prot_kinase_dom"/>
</dbReference>
<evidence type="ECO:0000256" key="5">
    <source>
        <dbReference type="SAM" id="MobiDB-lite"/>
    </source>
</evidence>
<dbReference type="KEGG" id="svp:Pan189_20960"/>
<evidence type="ECO:0000313" key="7">
    <source>
        <dbReference type="EMBL" id="QDT37714.1"/>
    </source>
</evidence>
<accession>A0A517R1H7</accession>
<sequence length="811" mass="88518">MTEDHASSSQGTQGNPDFGDTVAPVPSTSHSTATGGEQLDATFVVQGGVEVDEFGAGTKQERDIAFGVTALESGKVTERQIAKAVSDWTIHGHESLAGHLMGKGLLDPAVRQELEASAATRLKNVGNSIAPADRLSASGLGSLLLVDRLDKQGRVSKLLGIANSAAVTIDDDSRRLNSRFRLLRKLGQGGLGTVWLASDESLRRLVAIKEINPAAQHDEAAIARFKREAEVTGRLEHPGIVPIYQFGTDESTERYFYVMRFLGKQTLQDAIAEYHERREAGHHDPMDLHRLLTAFVSICQSVAHAHSRKIIHRDLKPENVALDNFGQVVLLDWGLAKLNDETGLFELAGSMSSDDPHDSGATVAGQVLGTPMYMAPEQAAGRIDEIDERTDVFGLGAILFAILTGAAPHERSREAASAAGRMAELFSSIVSDPVPDPLLYDPELPADLRAICMKAIAKKRYLRYETAEALADDIQRQMAGEPVRAYEEPASKRIQRWIGDHPRLSQALGVVAAILLAIVFLAAVKTYQDGVTAERDRFAAIKADVREMEINLRSDADDLSKAVRFMSDLPPIGALIDLENQRASADAAEGRDVWRRRLGSIYSGLLKSTPTCLSVTFGKVDEVTFDEIVRVERGSFAGGIPQVLPESRLASFPIDKAGLLVRSLKPGEVLVLDRTVLTVPEAVFSRDHLVLVAGTPIYDQATGEVFGIVAIESNLERMVRELISRVVRPTERVLVLDSKNHVRIDYQEATGFREIPEQVRGEAVVPALDGFLKQTVDTEFSDKRDIYAVKIRFDPRQPDSVITLVLMNAEG</sequence>
<dbReference type="AlphaFoldDB" id="A0A517R1H7"/>
<dbReference type="Gene3D" id="1.10.510.10">
    <property type="entry name" value="Transferase(Phosphotransferase) domain 1"/>
    <property type="match status" value="1"/>
</dbReference>
<gene>
    <name evidence="7" type="primary">pknD_4</name>
    <name evidence="7" type="ORF">Pan189_20960</name>
</gene>
<keyword evidence="3 7" id="KW-0418">Kinase</keyword>
<keyword evidence="8" id="KW-1185">Reference proteome</keyword>
<dbReference type="Pfam" id="PF00069">
    <property type="entry name" value="Pkinase"/>
    <property type="match status" value="1"/>
</dbReference>
<dbReference type="PANTHER" id="PTHR43289:SF6">
    <property type="entry name" value="SERINE_THREONINE-PROTEIN KINASE NEKL-3"/>
    <property type="match status" value="1"/>
</dbReference>
<feature type="compositionally biased region" description="Polar residues" evidence="5">
    <location>
        <begin position="26"/>
        <end position="35"/>
    </location>
</feature>
<evidence type="ECO:0000259" key="6">
    <source>
        <dbReference type="PROSITE" id="PS50011"/>
    </source>
</evidence>
<dbReference type="InterPro" id="IPR011009">
    <property type="entry name" value="Kinase-like_dom_sf"/>
</dbReference>
<dbReference type="Gene3D" id="3.30.200.20">
    <property type="entry name" value="Phosphorylase Kinase, domain 1"/>
    <property type="match status" value="1"/>
</dbReference>
<dbReference type="Proteomes" id="UP000317318">
    <property type="component" value="Chromosome"/>
</dbReference>
<dbReference type="GO" id="GO:0004674">
    <property type="term" value="F:protein serine/threonine kinase activity"/>
    <property type="evidence" value="ECO:0007669"/>
    <property type="project" value="UniProtKB-EC"/>
</dbReference>
<dbReference type="PROSITE" id="PS50011">
    <property type="entry name" value="PROTEIN_KINASE_DOM"/>
    <property type="match status" value="1"/>
</dbReference>
<organism evidence="7 8">
    <name type="scientific">Stratiformator vulcanicus</name>
    <dbReference type="NCBI Taxonomy" id="2527980"/>
    <lineage>
        <taxon>Bacteria</taxon>
        <taxon>Pseudomonadati</taxon>
        <taxon>Planctomycetota</taxon>
        <taxon>Planctomycetia</taxon>
        <taxon>Planctomycetales</taxon>
        <taxon>Planctomycetaceae</taxon>
        <taxon>Stratiformator</taxon>
    </lineage>
</organism>
<evidence type="ECO:0000256" key="2">
    <source>
        <dbReference type="ARBA" id="ARBA00022741"/>
    </source>
</evidence>
<dbReference type="CDD" id="cd14014">
    <property type="entry name" value="STKc_PknB_like"/>
    <property type="match status" value="1"/>
</dbReference>
<evidence type="ECO:0000256" key="4">
    <source>
        <dbReference type="ARBA" id="ARBA00022840"/>
    </source>
</evidence>
<dbReference type="EC" id="2.7.11.1" evidence="7"/>
<evidence type="ECO:0000313" key="8">
    <source>
        <dbReference type="Proteomes" id="UP000317318"/>
    </source>
</evidence>